<accession>A0A1F6BYF8</accession>
<feature type="domain" description="Peptide methionine sulphoxide reductase MsrA" evidence="5">
    <location>
        <begin position="4"/>
        <end position="152"/>
    </location>
</feature>
<proteinExistence type="inferred from homology"/>
<name>A0A1F6BYF8_9BACT</name>
<evidence type="ECO:0000259" key="5">
    <source>
        <dbReference type="Pfam" id="PF01625"/>
    </source>
</evidence>
<dbReference type="Proteomes" id="UP000176322">
    <property type="component" value="Unassembled WGS sequence"/>
</dbReference>
<evidence type="ECO:0000256" key="1">
    <source>
        <dbReference type="ARBA" id="ARBA00023002"/>
    </source>
</evidence>
<comment type="catalytic activity">
    <reaction evidence="2 4">
        <text>L-methionyl-[protein] + [thioredoxin]-disulfide + H2O = L-methionyl-(S)-S-oxide-[protein] + [thioredoxin]-dithiol</text>
        <dbReference type="Rhea" id="RHEA:14217"/>
        <dbReference type="Rhea" id="RHEA-COMP:10698"/>
        <dbReference type="Rhea" id="RHEA-COMP:10700"/>
        <dbReference type="Rhea" id="RHEA-COMP:12313"/>
        <dbReference type="Rhea" id="RHEA-COMP:12315"/>
        <dbReference type="ChEBI" id="CHEBI:15377"/>
        <dbReference type="ChEBI" id="CHEBI:16044"/>
        <dbReference type="ChEBI" id="CHEBI:29950"/>
        <dbReference type="ChEBI" id="CHEBI:44120"/>
        <dbReference type="ChEBI" id="CHEBI:50058"/>
        <dbReference type="EC" id="1.8.4.11"/>
    </reaction>
</comment>
<dbReference type="GO" id="GO:0033744">
    <property type="term" value="F:L-methionine:thioredoxin-disulfide S-oxidoreductase activity"/>
    <property type="evidence" value="ECO:0007669"/>
    <property type="project" value="RHEA"/>
</dbReference>
<dbReference type="InterPro" id="IPR036509">
    <property type="entry name" value="Met_Sox_Rdtase_MsrA_sf"/>
</dbReference>
<comment type="caution">
    <text evidence="6">The sequence shown here is derived from an EMBL/GenBank/DDBJ whole genome shotgun (WGS) entry which is preliminary data.</text>
</comment>
<evidence type="ECO:0000256" key="3">
    <source>
        <dbReference type="ARBA" id="ARBA00048782"/>
    </source>
</evidence>
<dbReference type="GO" id="GO:0008113">
    <property type="term" value="F:peptide-methionine (S)-S-oxide reductase activity"/>
    <property type="evidence" value="ECO:0007669"/>
    <property type="project" value="UniProtKB-UniRule"/>
</dbReference>
<dbReference type="Gene3D" id="3.30.1060.10">
    <property type="entry name" value="Peptide methionine sulphoxide reductase MsrA"/>
    <property type="match status" value="1"/>
</dbReference>
<dbReference type="EMBL" id="MFKO01000002">
    <property type="protein sequence ID" value="OGG41941.1"/>
    <property type="molecule type" value="Genomic_DNA"/>
</dbReference>
<evidence type="ECO:0000256" key="2">
    <source>
        <dbReference type="ARBA" id="ARBA00047806"/>
    </source>
</evidence>
<dbReference type="SUPFAM" id="SSF55068">
    <property type="entry name" value="Peptide methionine sulfoxide reductase"/>
    <property type="match status" value="1"/>
</dbReference>
<sequence length="156" mass="17916">MNKEITLGGGCFWGLQELFRKRPGVVGTEVGYAGGSNERPTYENHPGHAESLRITYDPSLTSLAELLRYFFRIHDPTTKDRQGNDVGTSYRSVIFYKDEEDKLAAEAVISEVEESEKWPDPVTTTIEPLKNYFSAEEEHQEYLQKHPHGYTCHFER</sequence>
<dbReference type="PANTHER" id="PTHR43774:SF1">
    <property type="entry name" value="PEPTIDE METHIONINE SULFOXIDE REDUCTASE MSRA 2"/>
    <property type="match status" value="1"/>
</dbReference>
<evidence type="ECO:0000256" key="4">
    <source>
        <dbReference type="HAMAP-Rule" id="MF_01401"/>
    </source>
</evidence>
<evidence type="ECO:0000313" key="7">
    <source>
        <dbReference type="Proteomes" id="UP000176322"/>
    </source>
</evidence>
<dbReference type="Pfam" id="PF01625">
    <property type="entry name" value="PMSR"/>
    <property type="match status" value="1"/>
</dbReference>
<feature type="active site" evidence="4">
    <location>
        <position position="11"/>
    </location>
</feature>
<gene>
    <name evidence="4" type="primary">msrA</name>
    <name evidence="6" type="ORF">A2837_01905</name>
</gene>
<dbReference type="STRING" id="1798475.A2837_01905"/>
<dbReference type="InterPro" id="IPR002569">
    <property type="entry name" value="Met_Sox_Rdtase_MsrA_dom"/>
</dbReference>
<comment type="catalytic activity">
    <reaction evidence="3 4">
        <text>[thioredoxin]-disulfide + L-methionine + H2O = L-methionine (S)-S-oxide + [thioredoxin]-dithiol</text>
        <dbReference type="Rhea" id="RHEA:19993"/>
        <dbReference type="Rhea" id="RHEA-COMP:10698"/>
        <dbReference type="Rhea" id="RHEA-COMP:10700"/>
        <dbReference type="ChEBI" id="CHEBI:15377"/>
        <dbReference type="ChEBI" id="CHEBI:29950"/>
        <dbReference type="ChEBI" id="CHEBI:50058"/>
        <dbReference type="ChEBI" id="CHEBI:57844"/>
        <dbReference type="ChEBI" id="CHEBI:58772"/>
        <dbReference type="EC" id="1.8.4.11"/>
    </reaction>
</comment>
<dbReference type="NCBIfam" id="TIGR00401">
    <property type="entry name" value="msrA"/>
    <property type="match status" value="1"/>
</dbReference>
<protein>
    <recommendedName>
        <fullName evidence="4">Peptide methionine sulfoxide reductase MsrA</fullName>
        <shortName evidence="4">Protein-methionine-S-oxide reductase</shortName>
        <ecNumber evidence="4">1.8.4.11</ecNumber>
    </recommendedName>
    <alternativeName>
        <fullName evidence="4">Peptide-methionine (S)-S-oxide reductase</fullName>
        <shortName evidence="4">Peptide Met(O) reductase</shortName>
    </alternativeName>
</protein>
<comment type="function">
    <text evidence="4">Has an important function as a repair enzyme for proteins that have been inactivated by oxidation. Catalyzes the reversible oxidation-reduction of methionine sulfoxide in proteins to methionine.</text>
</comment>
<evidence type="ECO:0000313" key="6">
    <source>
        <dbReference type="EMBL" id="OGG41941.1"/>
    </source>
</evidence>
<keyword evidence="1 4" id="KW-0560">Oxidoreductase</keyword>
<organism evidence="6 7">
    <name type="scientific">Candidatus Kaiserbacteria bacterium RIFCSPHIGHO2_01_FULL_46_22</name>
    <dbReference type="NCBI Taxonomy" id="1798475"/>
    <lineage>
        <taxon>Bacteria</taxon>
        <taxon>Candidatus Kaiseribacteriota</taxon>
    </lineage>
</organism>
<dbReference type="EC" id="1.8.4.11" evidence="4"/>
<reference evidence="6 7" key="1">
    <citation type="journal article" date="2016" name="Nat. Commun.">
        <title>Thousands of microbial genomes shed light on interconnected biogeochemical processes in an aquifer system.</title>
        <authorList>
            <person name="Anantharaman K."/>
            <person name="Brown C.T."/>
            <person name="Hug L.A."/>
            <person name="Sharon I."/>
            <person name="Castelle C.J."/>
            <person name="Probst A.J."/>
            <person name="Thomas B.C."/>
            <person name="Singh A."/>
            <person name="Wilkins M.J."/>
            <person name="Karaoz U."/>
            <person name="Brodie E.L."/>
            <person name="Williams K.H."/>
            <person name="Hubbard S.S."/>
            <person name="Banfield J.F."/>
        </authorList>
    </citation>
    <scope>NUCLEOTIDE SEQUENCE [LARGE SCALE GENOMIC DNA]</scope>
</reference>
<dbReference type="AlphaFoldDB" id="A0A1F6BYF8"/>
<dbReference type="HAMAP" id="MF_01401">
    <property type="entry name" value="MsrA"/>
    <property type="match status" value="1"/>
</dbReference>
<dbReference type="PANTHER" id="PTHR43774">
    <property type="entry name" value="PEPTIDE METHIONINE SULFOXIDE REDUCTASE"/>
    <property type="match status" value="1"/>
</dbReference>
<comment type="similarity">
    <text evidence="4">Belongs to the MsrA Met sulfoxide reductase family.</text>
</comment>